<dbReference type="EMBL" id="JYNV01000179">
    <property type="protein sequence ID" value="KZM23921.1"/>
    <property type="molecule type" value="Genomic_DNA"/>
</dbReference>
<accession>A0A163EU36</accession>
<dbReference type="Proteomes" id="UP000076837">
    <property type="component" value="Unassembled WGS sequence"/>
</dbReference>
<evidence type="ECO:0000313" key="2">
    <source>
        <dbReference type="Proteomes" id="UP000076837"/>
    </source>
</evidence>
<name>A0A163EU36_DIDRA</name>
<proteinExistence type="predicted"/>
<comment type="caution">
    <text evidence="1">The sequence shown here is derived from an EMBL/GenBank/DDBJ whole genome shotgun (WGS) entry which is preliminary data.</text>
</comment>
<keyword evidence="2" id="KW-1185">Reference proteome</keyword>
<sequence length="173" mass="19719">MLDISIRISQERIPMSIFTPSVDESAANETRVLEIASSTADLPVVGASYRVALAFNESYKVLYKVFWDVPMSEPDNFTATKGLLIHSEARGKISETEDDYIMLIRPEDDHYERIGITCLSPTKTLAISDCHSICDNDLHILDRRVELGHERIIAASDPRWWREYFKEETILLG</sequence>
<reference evidence="1 2" key="1">
    <citation type="journal article" date="2016" name="Sci. Rep.">
        <title>Draft genome sequencing and secretome analysis of fungal phytopathogen Ascochyta rabiei provides insight into the necrotrophic effector repertoire.</title>
        <authorList>
            <person name="Verma S."/>
            <person name="Gazara R.K."/>
            <person name="Nizam S."/>
            <person name="Parween S."/>
            <person name="Chattopadhyay D."/>
            <person name="Verma P.K."/>
        </authorList>
    </citation>
    <scope>NUCLEOTIDE SEQUENCE [LARGE SCALE GENOMIC DNA]</scope>
    <source>
        <strain evidence="1 2">ArDII</strain>
    </source>
</reference>
<dbReference type="AlphaFoldDB" id="A0A163EU36"/>
<evidence type="ECO:0000313" key="1">
    <source>
        <dbReference type="EMBL" id="KZM23921.1"/>
    </source>
</evidence>
<protein>
    <submittedName>
        <fullName evidence="1">Uncharacterized protein</fullName>
    </submittedName>
</protein>
<gene>
    <name evidence="1" type="ORF">ST47_g4846</name>
</gene>
<organism evidence="1 2">
    <name type="scientific">Didymella rabiei</name>
    <name type="common">Chickpea ascochyta blight fungus</name>
    <name type="synonym">Mycosphaerella rabiei</name>
    <dbReference type="NCBI Taxonomy" id="5454"/>
    <lineage>
        <taxon>Eukaryota</taxon>
        <taxon>Fungi</taxon>
        <taxon>Dikarya</taxon>
        <taxon>Ascomycota</taxon>
        <taxon>Pezizomycotina</taxon>
        <taxon>Dothideomycetes</taxon>
        <taxon>Pleosporomycetidae</taxon>
        <taxon>Pleosporales</taxon>
        <taxon>Pleosporineae</taxon>
        <taxon>Didymellaceae</taxon>
        <taxon>Ascochyta</taxon>
    </lineage>
</organism>